<dbReference type="FunFam" id="2.60.40.2130:FF:000002">
    <property type="entry name" value="Putative Spondin-1"/>
    <property type="match status" value="1"/>
</dbReference>
<organism evidence="10 11">
    <name type="scientific">Aromia moschata</name>
    <dbReference type="NCBI Taxonomy" id="1265417"/>
    <lineage>
        <taxon>Eukaryota</taxon>
        <taxon>Metazoa</taxon>
        <taxon>Ecdysozoa</taxon>
        <taxon>Arthropoda</taxon>
        <taxon>Hexapoda</taxon>
        <taxon>Insecta</taxon>
        <taxon>Pterygota</taxon>
        <taxon>Neoptera</taxon>
        <taxon>Endopterygota</taxon>
        <taxon>Coleoptera</taxon>
        <taxon>Polyphaga</taxon>
        <taxon>Cucujiformia</taxon>
        <taxon>Chrysomeloidea</taxon>
        <taxon>Cerambycidae</taxon>
        <taxon>Cerambycinae</taxon>
        <taxon>Callichromatini</taxon>
        <taxon>Aromia</taxon>
    </lineage>
</organism>
<dbReference type="Pfam" id="PF02014">
    <property type="entry name" value="Reeler"/>
    <property type="match status" value="1"/>
</dbReference>
<comment type="caution">
    <text evidence="10">The sequence shown here is derived from an EMBL/GenBank/DDBJ whole genome shotgun (WGS) entry which is preliminary data.</text>
</comment>
<dbReference type="GO" id="GO:0007155">
    <property type="term" value="P:cell adhesion"/>
    <property type="evidence" value="ECO:0007669"/>
    <property type="project" value="UniProtKB-KW"/>
</dbReference>
<evidence type="ECO:0000259" key="9">
    <source>
        <dbReference type="PROSITE" id="PS51020"/>
    </source>
</evidence>
<dbReference type="InterPro" id="IPR038678">
    <property type="entry name" value="Spondin_N_sf"/>
</dbReference>
<feature type="domain" description="Spondin" evidence="9">
    <location>
        <begin position="117"/>
        <end position="306"/>
    </location>
</feature>
<evidence type="ECO:0000313" key="10">
    <source>
        <dbReference type="EMBL" id="KAJ8946059.1"/>
    </source>
</evidence>
<comment type="subcellular location">
    <subcellularLocation>
        <location evidence="1">Secreted</location>
        <location evidence="1">Extracellular space</location>
        <location evidence="1">Extracellular matrix</location>
    </subcellularLocation>
</comment>
<evidence type="ECO:0000259" key="8">
    <source>
        <dbReference type="PROSITE" id="PS51019"/>
    </source>
</evidence>
<dbReference type="Proteomes" id="UP001162162">
    <property type="component" value="Unassembled WGS sequence"/>
</dbReference>
<proteinExistence type="predicted"/>
<keyword evidence="3" id="KW-0272">Extracellular matrix</keyword>
<evidence type="ECO:0000256" key="4">
    <source>
        <dbReference type="ARBA" id="ARBA00022737"/>
    </source>
</evidence>
<keyword evidence="3" id="KW-0964">Secreted</keyword>
<keyword evidence="11" id="KW-1185">Reference proteome</keyword>
<keyword evidence="4" id="KW-0677">Repeat</keyword>
<feature type="domain" description="Reelin" evidence="8">
    <location>
        <begin position="1"/>
        <end position="116"/>
    </location>
</feature>
<keyword evidence="5" id="KW-0130">Cell adhesion</keyword>
<feature type="non-terminal residue" evidence="10">
    <location>
        <position position="432"/>
    </location>
</feature>
<dbReference type="CDD" id="cd08544">
    <property type="entry name" value="Reeler"/>
    <property type="match status" value="1"/>
</dbReference>
<dbReference type="PANTHER" id="PTHR11311:SF16">
    <property type="entry name" value="SPONDIN-1"/>
    <property type="match status" value="1"/>
</dbReference>
<dbReference type="InterPro" id="IPR042307">
    <property type="entry name" value="Reeler_sf"/>
</dbReference>
<dbReference type="AlphaFoldDB" id="A0AAV8Y598"/>
<protein>
    <recommendedName>
        <fullName evidence="2">Spondin-1</fullName>
    </recommendedName>
    <alternativeName>
        <fullName evidence="6">F-spondin</fullName>
    </alternativeName>
</protein>
<feature type="region of interest" description="Disordered" evidence="7">
    <location>
        <begin position="400"/>
        <end position="432"/>
    </location>
</feature>
<dbReference type="InterPro" id="IPR002861">
    <property type="entry name" value="Reeler_dom"/>
</dbReference>
<dbReference type="Gene3D" id="2.60.40.2130">
    <property type="entry name" value="F-spondin domain"/>
    <property type="match status" value="1"/>
</dbReference>
<name>A0AAV8Y598_9CUCU</name>
<sequence length="432" mass="49324">MVSLRVVPQKTFKHFVLTVESENSENDETDVGRMDLSPETKMLARFSNQCPNTLVESSVVPKSEIQVFWTAPPKDSGCVLVKATVIESKYEWYGDDEWLTKQLCEENAKDENVQPEITRRCCACQEAKYEVAFEGKWTRNTHPRHFPSDQWATKFSDIVGASHQLYHAFWSYENYATEGLKELADTGVTKTLEAELKNNGQHIRTIIKARGLQFPNITKSTYAVFRVDSRNHLVSLVSKIIPSPDWVVGVANLELCRQDCTWEEAITLNLYPWDVGINDGLGYTSSTPSREQHPVRRITANYPNNPDSPFYSNSGEDIQPIAKLHLTRQRLYDKVCEESSVPEEETDCATTDWSDWSPCTARCGVGQMFRRRDLREANENCDVDLVEVRNCYGRSRYCNGYPSEGEAATEEVEENTEPNIEEPDSEEQPEEE</sequence>
<evidence type="ECO:0000256" key="2">
    <source>
        <dbReference type="ARBA" id="ARBA00019594"/>
    </source>
</evidence>
<dbReference type="EMBL" id="JAPWTK010000198">
    <property type="protein sequence ID" value="KAJ8946059.1"/>
    <property type="molecule type" value="Genomic_DNA"/>
</dbReference>
<evidence type="ECO:0000256" key="6">
    <source>
        <dbReference type="ARBA" id="ARBA00030964"/>
    </source>
</evidence>
<dbReference type="Gene3D" id="2.60.40.4060">
    <property type="entry name" value="Reeler domain"/>
    <property type="match status" value="1"/>
</dbReference>
<feature type="compositionally biased region" description="Acidic residues" evidence="7">
    <location>
        <begin position="407"/>
        <end position="432"/>
    </location>
</feature>
<accession>A0AAV8Y598</accession>
<evidence type="ECO:0000313" key="11">
    <source>
        <dbReference type="Proteomes" id="UP001162162"/>
    </source>
</evidence>
<evidence type="ECO:0000256" key="7">
    <source>
        <dbReference type="SAM" id="MobiDB-lite"/>
    </source>
</evidence>
<dbReference type="SMART" id="SM00209">
    <property type="entry name" value="TSP1"/>
    <property type="match status" value="1"/>
</dbReference>
<dbReference type="PROSITE" id="PS51020">
    <property type="entry name" value="SPONDIN"/>
    <property type="match status" value="1"/>
</dbReference>
<dbReference type="NCBIfam" id="NF038123">
    <property type="entry name" value="NF038123_dom"/>
    <property type="match status" value="1"/>
</dbReference>
<dbReference type="InterPro" id="IPR036383">
    <property type="entry name" value="TSP1_rpt_sf"/>
</dbReference>
<dbReference type="Gene3D" id="2.20.100.10">
    <property type="entry name" value="Thrombospondin type-1 (TSP1) repeat"/>
    <property type="match status" value="1"/>
</dbReference>
<dbReference type="PROSITE" id="PS51019">
    <property type="entry name" value="REELIN"/>
    <property type="match status" value="1"/>
</dbReference>
<reference evidence="10" key="1">
    <citation type="journal article" date="2023" name="Insect Mol. Biol.">
        <title>Genome sequencing provides insights into the evolution of gene families encoding plant cell wall-degrading enzymes in longhorned beetles.</title>
        <authorList>
            <person name="Shin N.R."/>
            <person name="Okamura Y."/>
            <person name="Kirsch R."/>
            <person name="Pauchet Y."/>
        </authorList>
    </citation>
    <scope>NUCLEOTIDE SEQUENCE</scope>
    <source>
        <strain evidence="10">AMC_N1</strain>
    </source>
</reference>
<evidence type="ECO:0000256" key="3">
    <source>
        <dbReference type="ARBA" id="ARBA00022530"/>
    </source>
</evidence>
<gene>
    <name evidence="10" type="ORF">NQ318_009184</name>
</gene>
<evidence type="ECO:0000256" key="1">
    <source>
        <dbReference type="ARBA" id="ARBA00004498"/>
    </source>
</evidence>
<dbReference type="InterPro" id="IPR000884">
    <property type="entry name" value="TSP1_rpt"/>
</dbReference>
<dbReference type="Pfam" id="PF00090">
    <property type="entry name" value="TSP_1"/>
    <property type="match status" value="1"/>
</dbReference>
<dbReference type="InterPro" id="IPR009465">
    <property type="entry name" value="Spondin_N"/>
</dbReference>
<dbReference type="InterPro" id="IPR051418">
    <property type="entry name" value="Spondin/Thrombospondin_T1"/>
</dbReference>
<evidence type="ECO:0000256" key="5">
    <source>
        <dbReference type="ARBA" id="ARBA00022889"/>
    </source>
</evidence>
<dbReference type="PANTHER" id="PTHR11311">
    <property type="entry name" value="SPONDIN"/>
    <property type="match status" value="1"/>
</dbReference>
<dbReference type="SUPFAM" id="SSF82895">
    <property type="entry name" value="TSP-1 type 1 repeat"/>
    <property type="match status" value="1"/>
</dbReference>
<dbReference type="Pfam" id="PF06468">
    <property type="entry name" value="Spond_N"/>
    <property type="match status" value="1"/>
</dbReference>
<dbReference type="PROSITE" id="PS50092">
    <property type="entry name" value="TSP1"/>
    <property type="match status" value="1"/>
</dbReference>